<dbReference type="SUPFAM" id="SSF46938">
    <property type="entry name" value="CRAL/TRIO N-terminal domain"/>
    <property type="match status" value="1"/>
</dbReference>
<dbReference type="InterPro" id="IPR052578">
    <property type="entry name" value="PI_Transfer_CRAL-TRIO"/>
</dbReference>
<evidence type="ECO:0000313" key="2">
    <source>
        <dbReference type="EMBL" id="CAK9871442.1"/>
    </source>
</evidence>
<reference evidence="2 3" key="1">
    <citation type="submission" date="2024-03" db="EMBL/GenBank/DDBJ databases">
        <authorList>
            <consortium name="ELIXIR-Norway"/>
            <consortium name="Elixir Norway"/>
        </authorList>
    </citation>
    <scope>NUCLEOTIDE SEQUENCE [LARGE SCALE GENOMIC DNA]</scope>
</reference>
<dbReference type="InterPro" id="IPR036273">
    <property type="entry name" value="CRAL/TRIO_N_dom_sf"/>
</dbReference>
<gene>
    <name evidence="2" type="ORF">CSSPJE1EN2_LOCUS14110</name>
</gene>
<accession>A0ABP1B8G1</accession>
<evidence type="ECO:0000313" key="3">
    <source>
        <dbReference type="Proteomes" id="UP001497522"/>
    </source>
</evidence>
<evidence type="ECO:0000259" key="1">
    <source>
        <dbReference type="PROSITE" id="PS50191"/>
    </source>
</evidence>
<dbReference type="PRINTS" id="PR00180">
    <property type="entry name" value="CRETINALDHBP"/>
</dbReference>
<dbReference type="EMBL" id="OZ023703">
    <property type="protein sequence ID" value="CAK9871442.1"/>
    <property type="molecule type" value="Genomic_DNA"/>
</dbReference>
<dbReference type="Gene3D" id="3.40.525.10">
    <property type="entry name" value="CRAL-TRIO lipid binding domain"/>
    <property type="match status" value="1"/>
</dbReference>
<keyword evidence="3" id="KW-1185">Reference proteome</keyword>
<protein>
    <recommendedName>
        <fullName evidence="1">CRAL-TRIO domain-containing protein</fullName>
    </recommendedName>
</protein>
<sequence>MLRRNGTKTGSRNLDELLFSPAEEQVKVNELRAAIGPLTGHASIYATDACLKRYLRARNWNIKKAEKMLRDSLHWRSVFKPEEIQWADISGESETGKVYRATFRDKYDHTVIVMHPTRQNTSNMDGQIKQLVYTLENAVLNLPPGQEQMVWLIDFHGWGVKHSTPIRTAREIANILQNHYPERLHVGILLNPPRIFQAFMTIVKPFLDPKTFQKVKFVYTRNPESCKLLDDYFANDILKEVVENPADYNHEEYAKLMEQDDLKSATYWKLGEEDYPDRINYHKSGSFQFSLNSMRICLLT</sequence>
<proteinExistence type="predicted"/>
<dbReference type="Pfam" id="PF03765">
    <property type="entry name" value="CRAL_TRIO_N"/>
    <property type="match status" value="1"/>
</dbReference>
<dbReference type="InterPro" id="IPR036865">
    <property type="entry name" value="CRAL-TRIO_dom_sf"/>
</dbReference>
<name>A0ABP1B8G1_9BRYO</name>
<dbReference type="Pfam" id="PF00650">
    <property type="entry name" value="CRAL_TRIO"/>
    <property type="match status" value="1"/>
</dbReference>
<dbReference type="InterPro" id="IPR011074">
    <property type="entry name" value="CRAL/TRIO_N_dom"/>
</dbReference>
<dbReference type="PANTHER" id="PTHR45824">
    <property type="entry name" value="GH16843P"/>
    <property type="match status" value="1"/>
</dbReference>
<dbReference type="InterPro" id="IPR001251">
    <property type="entry name" value="CRAL-TRIO_dom"/>
</dbReference>
<dbReference type="PANTHER" id="PTHR45824:SF6">
    <property type="entry name" value="F16L1.9 PROTEIN"/>
    <property type="match status" value="1"/>
</dbReference>
<dbReference type="CDD" id="cd00170">
    <property type="entry name" value="SEC14"/>
    <property type="match status" value="1"/>
</dbReference>
<feature type="domain" description="CRAL-TRIO" evidence="1">
    <location>
        <begin position="86"/>
        <end position="250"/>
    </location>
</feature>
<dbReference type="Proteomes" id="UP001497522">
    <property type="component" value="Chromosome 2"/>
</dbReference>
<dbReference type="SMART" id="SM01100">
    <property type="entry name" value="CRAL_TRIO_N"/>
    <property type="match status" value="1"/>
</dbReference>
<organism evidence="2 3">
    <name type="scientific">Sphagnum jensenii</name>
    <dbReference type="NCBI Taxonomy" id="128206"/>
    <lineage>
        <taxon>Eukaryota</taxon>
        <taxon>Viridiplantae</taxon>
        <taxon>Streptophyta</taxon>
        <taxon>Embryophyta</taxon>
        <taxon>Bryophyta</taxon>
        <taxon>Sphagnophytina</taxon>
        <taxon>Sphagnopsida</taxon>
        <taxon>Sphagnales</taxon>
        <taxon>Sphagnaceae</taxon>
        <taxon>Sphagnum</taxon>
    </lineage>
</organism>
<dbReference type="SUPFAM" id="SSF52087">
    <property type="entry name" value="CRAL/TRIO domain"/>
    <property type="match status" value="1"/>
</dbReference>
<dbReference type="PROSITE" id="PS50191">
    <property type="entry name" value="CRAL_TRIO"/>
    <property type="match status" value="1"/>
</dbReference>
<dbReference type="SMART" id="SM00516">
    <property type="entry name" value="SEC14"/>
    <property type="match status" value="1"/>
</dbReference>